<evidence type="ECO:0000313" key="1">
    <source>
        <dbReference type="EMBL" id="CEK82109.1"/>
    </source>
</evidence>
<reference evidence="1" key="1">
    <citation type="submission" date="2014-12" db="EMBL/GenBank/DDBJ databases">
        <title>Insight into the proteome of Arion vulgaris.</title>
        <authorList>
            <person name="Aradska J."/>
            <person name="Bulat T."/>
            <person name="Smidak R."/>
            <person name="Sarate P."/>
            <person name="Gangsoo J."/>
            <person name="Sialana F."/>
            <person name="Bilban M."/>
            <person name="Lubec G."/>
        </authorList>
    </citation>
    <scope>NUCLEOTIDE SEQUENCE</scope>
    <source>
        <tissue evidence="1">Skin</tissue>
    </source>
</reference>
<proteinExistence type="predicted"/>
<sequence length="56" mass="6594">METKCRQRKRGGVKDLEGTKLACSRHIGLEEICWCFMLQEALRVEEGMELMNKLYM</sequence>
<gene>
    <name evidence="1" type="primary">ORF129685</name>
</gene>
<organism evidence="1">
    <name type="scientific">Arion vulgaris</name>
    <dbReference type="NCBI Taxonomy" id="1028688"/>
    <lineage>
        <taxon>Eukaryota</taxon>
        <taxon>Metazoa</taxon>
        <taxon>Spiralia</taxon>
        <taxon>Lophotrochozoa</taxon>
        <taxon>Mollusca</taxon>
        <taxon>Gastropoda</taxon>
        <taxon>Heterobranchia</taxon>
        <taxon>Euthyneura</taxon>
        <taxon>Panpulmonata</taxon>
        <taxon>Eupulmonata</taxon>
        <taxon>Stylommatophora</taxon>
        <taxon>Helicina</taxon>
        <taxon>Arionoidea</taxon>
        <taxon>Arionidae</taxon>
        <taxon>Arion</taxon>
    </lineage>
</organism>
<accession>A0A0B7AM40</accession>
<dbReference type="EMBL" id="HACG01035244">
    <property type="protein sequence ID" value="CEK82109.1"/>
    <property type="molecule type" value="Transcribed_RNA"/>
</dbReference>
<dbReference type="AlphaFoldDB" id="A0A0B7AM40"/>
<protein>
    <submittedName>
        <fullName evidence="1">Uncharacterized protein</fullName>
    </submittedName>
</protein>
<name>A0A0B7AM40_9EUPU</name>